<organism evidence="3 4">
    <name type="scientific">Bradyrhizobium diazoefficiens (strain JCM 10833 / BCRC 13528 / IAM 13628 / NBRC 14792 / USDA 110)</name>
    <dbReference type="NCBI Taxonomy" id="224911"/>
    <lineage>
        <taxon>Bacteria</taxon>
        <taxon>Pseudomonadati</taxon>
        <taxon>Pseudomonadota</taxon>
        <taxon>Alphaproteobacteria</taxon>
        <taxon>Hyphomicrobiales</taxon>
        <taxon>Nitrobacteraceae</taxon>
        <taxon>Bradyrhizobium</taxon>
    </lineage>
</organism>
<dbReference type="KEGG" id="bja:bll2449"/>
<dbReference type="Proteomes" id="UP000002526">
    <property type="component" value="Chromosome"/>
</dbReference>
<dbReference type="GO" id="GO:0015721">
    <property type="term" value="P:bile acid and bile salt transport"/>
    <property type="evidence" value="ECO:0000318"/>
    <property type="project" value="GO_Central"/>
</dbReference>
<dbReference type="InterPro" id="IPR050739">
    <property type="entry name" value="MFP"/>
</dbReference>
<protein>
    <submittedName>
        <fullName evidence="3">Bll2449 protein</fullName>
    </submittedName>
</protein>
<dbReference type="GO" id="GO:0030313">
    <property type="term" value="C:cell envelope"/>
    <property type="evidence" value="ECO:0007669"/>
    <property type="project" value="UniProtKB-SubCell"/>
</dbReference>
<comment type="subcellular location">
    <subcellularLocation>
        <location evidence="1">Cell envelope</location>
    </subcellularLocation>
</comment>
<dbReference type="PATRIC" id="fig|224911.5.peg.2398"/>
<evidence type="ECO:0000256" key="2">
    <source>
        <dbReference type="SAM" id="MobiDB-lite"/>
    </source>
</evidence>
<dbReference type="GO" id="GO:1990961">
    <property type="term" value="P:xenobiotic detoxification by transmembrane export across the plasma membrane"/>
    <property type="evidence" value="ECO:0000318"/>
    <property type="project" value="GO_Central"/>
</dbReference>
<proteinExistence type="predicted"/>
<feature type="compositionally biased region" description="Basic and acidic residues" evidence="2">
    <location>
        <begin position="92"/>
        <end position="102"/>
    </location>
</feature>
<dbReference type="eggNOG" id="COG1566">
    <property type="taxonomic scope" value="Bacteria"/>
</dbReference>
<gene>
    <name evidence="3" type="ordered locus">bll2449</name>
</gene>
<dbReference type="OrthoDB" id="7477732at2"/>
<dbReference type="EMBL" id="BA000040">
    <property type="protein sequence ID" value="BAC47714.1"/>
    <property type="molecule type" value="Genomic_DNA"/>
</dbReference>
<feature type="region of interest" description="Disordered" evidence="2">
    <location>
        <begin position="1"/>
        <end position="22"/>
    </location>
</feature>
<evidence type="ECO:0000256" key="1">
    <source>
        <dbReference type="ARBA" id="ARBA00004196"/>
    </source>
</evidence>
<reference evidence="4" key="1">
    <citation type="journal article" date="2002" name="DNA Res.">
        <title>Complete genomic sequence of nitrogen-fixing symbiotic bacterium Bradyrhizobium japonicum USDA110.</title>
        <authorList>
            <person name="Kaneko T."/>
            <person name="Nakamura Y."/>
            <person name="Sato S."/>
            <person name="Minamisawa K."/>
            <person name="Uchiumi T."/>
            <person name="Sasamoto S."/>
            <person name="Watanabe A."/>
            <person name="Idesawa K."/>
            <person name="Iriguchi M."/>
            <person name="Kawashima K."/>
            <person name="Kohara M."/>
            <person name="Matsumoto M."/>
            <person name="Shimpo S."/>
            <person name="Tsuruoka H."/>
            <person name="Wada T."/>
            <person name="Yamada M."/>
            <person name="Tabata S."/>
        </authorList>
    </citation>
    <scope>NUCLEOTIDE SEQUENCE [LARGE SCALE GENOMIC DNA]</scope>
    <source>
        <strain evidence="4">JCM 10833 / BCRC 13528 / IAM 13628 / NBRC 14792 / USDA 110</strain>
    </source>
</reference>
<evidence type="ECO:0000313" key="4">
    <source>
        <dbReference type="Proteomes" id="UP000002526"/>
    </source>
</evidence>
<dbReference type="GO" id="GO:0015125">
    <property type="term" value="F:bile acid transmembrane transporter activity"/>
    <property type="evidence" value="ECO:0000318"/>
    <property type="project" value="GO_Central"/>
</dbReference>
<dbReference type="AlphaFoldDB" id="Q89SF1"/>
<dbReference type="PANTHER" id="PTHR30386">
    <property type="entry name" value="MEMBRANE FUSION SUBUNIT OF EMRAB-TOLC MULTIDRUG EFFLUX PUMP"/>
    <property type="match status" value="1"/>
</dbReference>
<name>Q89SF1_BRADU</name>
<evidence type="ECO:0000313" key="3">
    <source>
        <dbReference type="EMBL" id="BAC47714.1"/>
    </source>
</evidence>
<accession>Q89SF1</accession>
<dbReference type="PANTHER" id="PTHR30386:SF19">
    <property type="entry name" value="MULTIDRUG EXPORT PROTEIN EMRA-RELATED"/>
    <property type="match status" value="1"/>
</dbReference>
<dbReference type="GO" id="GO:0005886">
    <property type="term" value="C:plasma membrane"/>
    <property type="evidence" value="ECO:0000318"/>
    <property type="project" value="GO_Central"/>
</dbReference>
<feature type="compositionally biased region" description="Basic residues" evidence="2">
    <location>
        <begin position="9"/>
        <end position="18"/>
    </location>
</feature>
<dbReference type="EnsemblBacteria" id="BAC47714">
    <property type="protein sequence ID" value="BAC47714"/>
    <property type="gene ID" value="BAC47714"/>
</dbReference>
<dbReference type="STRING" id="224911.AAV28_09155"/>
<dbReference type="InParanoid" id="Q89SF1"/>
<sequence>MPPGIARVHAARSRRSKAARPAFPQSLKLAQKHARTLSNLESPASAKSAVAGHTARLLRIDRFRGLPVNQVTVMVDRLRAASIDPASTPSPHETKSETKTDAKGLQEALHEQLFADDETGHACEAQTAPEPGPRWPHLRRGAKIAIGLAIIAVFGWLPLRAIWEYSSVEAVLNSRLVTLRTPIGGRVVAAQPITDQAKLDAGTVLLRVVNSRGDRTRLDDLRRQKSRLEIERPSVAAKLAAAQAAQKDLARQATQFREGRVLQLEARIAEIQTSIEAAAARRDEASAAVERASSLAKSGNVSTVELARLTRELSVAQQTELGARKRLDAAKVELTAAQNGSFLGDSYNDRPSSVQREEEMRQRAGDLEADLARTDTEIAWLANEIIIEEARFADLSEANITTPVAGRVWEMMTSPGEDVQAGQPLLKILDCSGAVITANVTENVYNRLQLGDRASFEPNDGGEPISGTVVNLTGAAGAPANLAINPDALSKEPYRVTVAPGDAAAHACTVGRTGRVVFARRETAP</sequence>
<dbReference type="HOGENOM" id="CLU_044195_0_0_5"/>
<keyword evidence="4" id="KW-1185">Reference proteome</keyword>
<dbReference type="Gene3D" id="2.40.30.170">
    <property type="match status" value="1"/>
</dbReference>
<feature type="region of interest" description="Disordered" evidence="2">
    <location>
        <begin position="82"/>
        <end position="102"/>
    </location>
</feature>